<accession>A0A6I1ID20</accession>
<dbReference type="EMBL" id="WFLI01000003">
    <property type="protein sequence ID" value="KAB8066236.1"/>
    <property type="molecule type" value="Genomic_DNA"/>
</dbReference>
<evidence type="ECO:0000313" key="2">
    <source>
        <dbReference type="Proteomes" id="UP000468717"/>
    </source>
</evidence>
<sequence>MKKVVFALVVLGGFHHCLQAQDAPKSKVAAKKQQAKQSSKTAEDSINYDPNPFDISVESLPANYHGHSCADIVRPLGNIKLEKDEFESSKAFAERIEFVKDSPLYGKLKGTSTLAFSPARPLLLPKYDADTETMTVKIVSHGSQSVRIGESFYSSAPIIKDLSDSRSYVAENGYGKKIEVNSFTYLVCGITFSNVNSIAKSTHIPSDFSFKVAPELARDSKENIGILYITNLSAPYIVRYSEYMKATMDSPTEISMSGPSIVTTLSQVWVYNTKTGKIFAKEPL</sequence>
<organism evidence="1 2">
    <name type="scientific">Janthinobacterium violaceinigrum</name>
    <dbReference type="NCBI Taxonomy" id="2654252"/>
    <lineage>
        <taxon>Bacteria</taxon>
        <taxon>Pseudomonadati</taxon>
        <taxon>Pseudomonadota</taxon>
        <taxon>Betaproteobacteria</taxon>
        <taxon>Burkholderiales</taxon>
        <taxon>Oxalobacteraceae</taxon>
        <taxon>Janthinobacterium</taxon>
    </lineage>
</organism>
<gene>
    <name evidence="1" type="ORF">GCN75_03290</name>
</gene>
<protein>
    <submittedName>
        <fullName evidence="1">Uncharacterized protein</fullName>
    </submittedName>
</protein>
<evidence type="ECO:0000313" key="1">
    <source>
        <dbReference type="EMBL" id="KAB8066236.1"/>
    </source>
</evidence>
<dbReference type="Proteomes" id="UP000468717">
    <property type="component" value="Unassembled WGS sequence"/>
</dbReference>
<comment type="caution">
    <text evidence="1">The sequence shown here is derived from an EMBL/GenBank/DDBJ whole genome shotgun (WGS) entry which is preliminary data.</text>
</comment>
<dbReference type="RefSeq" id="WP_152281336.1">
    <property type="nucleotide sequence ID" value="NZ_WFLI01000003.1"/>
</dbReference>
<dbReference type="AlphaFoldDB" id="A0A6I1ID20"/>
<reference evidence="1 2" key="1">
    <citation type="submission" date="2019-10" db="EMBL/GenBank/DDBJ databases">
        <title>Three novel species isolated from a subtropical stream in China.</title>
        <authorList>
            <person name="Lu H."/>
        </authorList>
    </citation>
    <scope>NUCLEOTIDE SEQUENCE [LARGE SCALE GENOMIC DNA]</scope>
    <source>
        <strain evidence="1 2">FT13W</strain>
    </source>
</reference>
<name>A0A6I1ID20_9BURK</name>
<keyword evidence="2" id="KW-1185">Reference proteome</keyword>
<proteinExistence type="predicted"/>